<gene>
    <name evidence="3" type="ordered locus">Psta_3674</name>
</gene>
<evidence type="ECO:0000313" key="3">
    <source>
        <dbReference type="EMBL" id="ADB18332.1"/>
    </source>
</evidence>
<dbReference type="STRING" id="530564.Psta_3674"/>
<sequence length="259" mass="27897" precursor="true">MKRFFLSLAVAVIVAASASAAFAQPGGGFGGPGGGFGGGFGGGGGGGLDLLRDENVRKDLELVDEQVEKLTEIQGRMREVMGDFFRNNAPDFRNMRDLSEDERRAQFDSFRTKVEEAVAPIQKEVDEVLLPHQKERLKQIQNQARMRGQGTSQALTSGTLAEELGITDEQKEKLRAVEQEVQAELLKEIERLRTDAREKVLEVLTPEQREKYKTMMGSPIEFSQGRGPGGRGPGGAAGGRGPGAAGGTQRGPERPASGD</sequence>
<dbReference type="KEGG" id="psl:Psta_3674"/>
<dbReference type="OrthoDB" id="284538at2"/>
<evidence type="ECO:0000313" key="4">
    <source>
        <dbReference type="Proteomes" id="UP000001887"/>
    </source>
</evidence>
<feature type="signal peptide" evidence="2">
    <location>
        <begin position="1"/>
        <end position="23"/>
    </location>
</feature>
<dbReference type="eggNOG" id="ENOG5032VB4">
    <property type="taxonomic scope" value="Bacteria"/>
</dbReference>
<name>D2QZW7_PIRSD</name>
<reference evidence="3 4" key="1">
    <citation type="journal article" date="2009" name="Stand. Genomic Sci.">
        <title>Complete genome sequence of Pirellula staleyi type strain (ATCC 27377).</title>
        <authorList>
            <person name="Clum A."/>
            <person name="Tindall B.J."/>
            <person name="Sikorski J."/>
            <person name="Ivanova N."/>
            <person name="Mavrommatis K."/>
            <person name="Lucas S."/>
            <person name="Glavina del Rio T."/>
            <person name="Nolan M."/>
            <person name="Chen F."/>
            <person name="Tice H."/>
            <person name="Pitluck S."/>
            <person name="Cheng J.F."/>
            <person name="Chertkov O."/>
            <person name="Brettin T."/>
            <person name="Han C."/>
            <person name="Detter J.C."/>
            <person name="Kuske C."/>
            <person name="Bruce D."/>
            <person name="Goodwin L."/>
            <person name="Ovchinikova G."/>
            <person name="Pati A."/>
            <person name="Mikhailova N."/>
            <person name="Chen A."/>
            <person name="Palaniappan K."/>
            <person name="Land M."/>
            <person name="Hauser L."/>
            <person name="Chang Y.J."/>
            <person name="Jeffries C.D."/>
            <person name="Chain P."/>
            <person name="Rohde M."/>
            <person name="Goker M."/>
            <person name="Bristow J."/>
            <person name="Eisen J.A."/>
            <person name="Markowitz V."/>
            <person name="Hugenholtz P."/>
            <person name="Kyrpides N.C."/>
            <person name="Klenk H.P."/>
            <person name="Lapidus A."/>
        </authorList>
    </citation>
    <scope>NUCLEOTIDE SEQUENCE [LARGE SCALE GENOMIC DNA]</scope>
    <source>
        <strain evidence="4">ATCC 27377 / DSM 6068 / ICPB 4128</strain>
    </source>
</reference>
<evidence type="ECO:0008006" key="5">
    <source>
        <dbReference type="Google" id="ProtNLM"/>
    </source>
</evidence>
<feature type="chain" id="PRO_5003034464" description="Periplasmic repressor CpxP" evidence="2">
    <location>
        <begin position="24"/>
        <end position="259"/>
    </location>
</feature>
<evidence type="ECO:0000256" key="1">
    <source>
        <dbReference type="SAM" id="MobiDB-lite"/>
    </source>
</evidence>
<dbReference type="HOGENOM" id="CLU_093831_0_0_0"/>
<feature type="compositionally biased region" description="Gly residues" evidence="1">
    <location>
        <begin position="226"/>
        <end position="249"/>
    </location>
</feature>
<keyword evidence="4" id="KW-1185">Reference proteome</keyword>
<keyword evidence="2" id="KW-0732">Signal</keyword>
<dbReference type="Proteomes" id="UP000001887">
    <property type="component" value="Chromosome"/>
</dbReference>
<dbReference type="EMBL" id="CP001848">
    <property type="protein sequence ID" value="ADB18332.1"/>
    <property type="molecule type" value="Genomic_DNA"/>
</dbReference>
<protein>
    <recommendedName>
        <fullName evidence="5">Periplasmic repressor CpxP</fullName>
    </recommendedName>
</protein>
<proteinExistence type="predicted"/>
<organism evidence="3 4">
    <name type="scientific">Pirellula staleyi (strain ATCC 27377 / DSM 6068 / ICPB 4128)</name>
    <name type="common">Pirella staleyi</name>
    <dbReference type="NCBI Taxonomy" id="530564"/>
    <lineage>
        <taxon>Bacteria</taxon>
        <taxon>Pseudomonadati</taxon>
        <taxon>Planctomycetota</taxon>
        <taxon>Planctomycetia</taxon>
        <taxon>Pirellulales</taxon>
        <taxon>Pirellulaceae</taxon>
        <taxon>Pirellula</taxon>
    </lineage>
</organism>
<dbReference type="AlphaFoldDB" id="D2QZW7"/>
<feature type="region of interest" description="Disordered" evidence="1">
    <location>
        <begin position="207"/>
        <end position="259"/>
    </location>
</feature>
<evidence type="ECO:0000256" key="2">
    <source>
        <dbReference type="SAM" id="SignalP"/>
    </source>
</evidence>
<accession>D2QZW7</accession>